<dbReference type="InterPro" id="IPR048485">
    <property type="entry name" value="COG5_helical"/>
</dbReference>
<evidence type="ECO:0000256" key="1">
    <source>
        <dbReference type="ARBA" id="ARBA00004395"/>
    </source>
</evidence>
<evidence type="ECO:0000256" key="5">
    <source>
        <dbReference type="SAM" id="Coils"/>
    </source>
</evidence>
<evidence type="ECO:0000313" key="8">
    <source>
        <dbReference type="EMBL" id="ODQ78192.1"/>
    </source>
</evidence>
<organism evidence="8 9">
    <name type="scientific">Babjeviella inositovora NRRL Y-12698</name>
    <dbReference type="NCBI Taxonomy" id="984486"/>
    <lineage>
        <taxon>Eukaryota</taxon>
        <taxon>Fungi</taxon>
        <taxon>Dikarya</taxon>
        <taxon>Ascomycota</taxon>
        <taxon>Saccharomycotina</taxon>
        <taxon>Pichiomycetes</taxon>
        <taxon>Serinales incertae sedis</taxon>
        <taxon>Babjeviella</taxon>
    </lineage>
</organism>
<dbReference type="InterPro" id="IPR049176">
    <property type="entry name" value="COG5_N"/>
</dbReference>
<feature type="domain" description="Conserved oligomeric Golgi complex subunit 5 N-terminal" evidence="6">
    <location>
        <begin position="10"/>
        <end position="138"/>
    </location>
</feature>
<keyword evidence="4" id="KW-0472">Membrane</keyword>
<dbReference type="EMBL" id="KV454436">
    <property type="protein sequence ID" value="ODQ78192.1"/>
    <property type="molecule type" value="Genomic_DNA"/>
</dbReference>
<evidence type="ECO:0000256" key="2">
    <source>
        <dbReference type="ARBA" id="ARBA00020974"/>
    </source>
</evidence>
<proteinExistence type="predicted"/>
<feature type="domain" description="Conserved oligomeric Golgi complex subunit 5 helical" evidence="7">
    <location>
        <begin position="174"/>
        <end position="354"/>
    </location>
</feature>
<keyword evidence="5" id="KW-0175">Coiled coil</keyword>
<dbReference type="PANTHER" id="PTHR13228">
    <property type="entry name" value="CONSERVED OLIGOMERIC GOLGI COMPLEX COMPONENT 5"/>
    <property type="match status" value="1"/>
</dbReference>
<dbReference type="OrthoDB" id="18786at2759"/>
<dbReference type="STRING" id="984486.A0A1E3QM83"/>
<keyword evidence="9" id="KW-1185">Reference proteome</keyword>
<evidence type="ECO:0000313" key="9">
    <source>
        <dbReference type="Proteomes" id="UP000094336"/>
    </source>
</evidence>
<reference evidence="9" key="1">
    <citation type="submission" date="2016-05" db="EMBL/GenBank/DDBJ databases">
        <title>Comparative genomics of biotechnologically important yeasts.</title>
        <authorList>
            <consortium name="DOE Joint Genome Institute"/>
            <person name="Riley R."/>
            <person name="Haridas S."/>
            <person name="Wolfe K.H."/>
            <person name="Lopes M.R."/>
            <person name="Hittinger C.T."/>
            <person name="Goker M."/>
            <person name="Salamov A."/>
            <person name="Wisecaver J."/>
            <person name="Long T.M."/>
            <person name="Aerts A.L."/>
            <person name="Barry K."/>
            <person name="Choi C."/>
            <person name="Clum A."/>
            <person name="Coughlan A.Y."/>
            <person name="Deshpande S."/>
            <person name="Douglass A.P."/>
            <person name="Hanson S.J."/>
            <person name="Klenk H.-P."/>
            <person name="Labutti K."/>
            <person name="Lapidus A."/>
            <person name="Lindquist E."/>
            <person name="Lipzen A."/>
            <person name="Meier-Kolthoff J.P."/>
            <person name="Ohm R.A."/>
            <person name="Otillar R.P."/>
            <person name="Pangilinan J."/>
            <person name="Peng Y."/>
            <person name="Rokas A."/>
            <person name="Rosa C.A."/>
            <person name="Scheuner C."/>
            <person name="Sibirny A.A."/>
            <person name="Slot J.C."/>
            <person name="Stielow J.B."/>
            <person name="Sun H."/>
            <person name="Kurtzman C.P."/>
            <person name="Blackwell M."/>
            <person name="Grigoriev I.V."/>
            <person name="Jeffries T.W."/>
        </authorList>
    </citation>
    <scope>NUCLEOTIDE SEQUENCE [LARGE SCALE GENOMIC DNA]</scope>
    <source>
        <strain evidence="9">NRRL Y-12698</strain>
    </source>
</reference>
<dbReference type="Proteomes" id="UP000094336">
    <property type="component" value="Unassembled WGS sequence"/>
</dbReference>
<evidence type="ECO:0000256" key="3">
    <source>
        <dbReference type="ARBA" id="ARBA00023034"/>
    </source>
</evidence>
<dbReference type="RefSeq" id="XP_018983520.1">
    <property type="nucleotide sequence ID" value="XM_019129585.1"/>
</dbReference>
<dbReference type="GeneID" id="30147438"/>
<evidence type="ECO:0000259" key="7">
    <source>
        <dbReference type="Pfam" id="PF20649"/>
    </source>
</evidence>
<keyword evidence="3" id="KW-0333">Golgi apparatus</keyword>
<name>A0A1E3QM83_9ASCO</name>
<comment type="subcellular location">
    <subcellularLocation>
        <location evidence="1">Golgi apparatus membrane</location>
        <topology evidence="1">Peripheral membrane protein</topology>
    </subcellularLocation>
</comment>
<dbReference type="GO" id="GO:0017119">
    <property type="term" value="C:Golgi transport complex"/>
    <property type="evidence" value="ECO:0007669"/>
    <property type="project" value="InterPro"/>
</dbReference>
<evidence type="ECO:0000259" key="6">
    <source>
        <dbReference type="Pfam" id="PF10392"/>
    </source>
</evidence>
<dbReference type="PANTHER" id="PTHR13228:SF3">
    <property type="entry name" value="CONSERVED OLIGOMERIC GOLGI COMPLEX SUBUNIT 5"/>
    <property type="match status" value="1"/>
</dbReference>
<dbReference type="Pfam" id="PF20649">
    <property type="entry name" value="COG5_C"/>
    <property type="match status" value="1"/>
</dbReference>
<feature type="coiled-coil region" evidence="5">
    <location>
        <begin position="51"/>
        <end position="79"/>
    </location>
</feature>
<dbReference type="InterPro" id="IPR019465">
    <property type="entry name" value="Cog5"/>
</dbReference>
<sequence length="383" mass="43524">MSENPLTDFEDFVTPEFQVQRFANELLLATNSQMDPEVDLYTPEKRLGYDIQEVEKRLVQLTSENYELLIQQVNKMEQTTANLNSLKPSLDQSRRSFRKLENDILEPYDRAQKIYGALRKIHTTSDLLRGVAYFLYLTYELEEEADFELLPAKMLKLANSHSQLQQHLNSMPSLKSMAIVRNYLPVTATKRQQLVDLCYKNVLQSTAVLAVLTDPVIVAQFTGALSTLAAMSPEKARETLVYVMQTHAQHAAQLMIKAVTSPRQFTAVMPEVGTRALLIARIAQLLTTITCPYSTATMSEWMRDELRDSMLGCYWKTVSKDYGKKLHTTMSNGGPVAKNLRNHKAAIREAIEKAVELSHTDDDETAAYLKLMLQPLEGIDIRR</sequence>
<gene>
    <name evidence="8" type="ORF">BABINDRAFT_162863</name>
</gene>
<protein>
    <recommendedName>
        <fullName evidence="2">Conserved oligomeric Golgi complex subunit 5</fullName>
    </recommendedName>
</protein>
<dbReference type="Pfam" id="PF10392">
    <property type="entry name" value="COG5_N"/>
    <property type="match status" value="1"/>
</dbReference>
<dbReference type="GO" id="GO:0006891">
    <property type="term" value="P:intra-Golgi vesicle-mediated transport"/>
    <property type="evidence" value="ECO:0007669"/>
    <property type="project" value="InterPro"/>
</dbReference>
<dbReference type="AlphaFoldDB" id="A0A1E3QM83"/>
<evidence type="ECO:0000256" key="4">
    <source>
        <dbReference type="ARBA" id="ARBA00023136"/>
    </source>
</evidence>
<dbReference type="GO" id="GO:0000139">
    <property type="term" value="C:Golgi membrane"/>
    <property type="evidence" value="ECO:0007669"/>
    <property type="project" value="UniProtKB-SubCell"/>
</dbReference>
<accession>A0A1E3QM83</accession>